<proteinExistence type="predicted"/>
<dbReference type="EMBL" id="JAJSOF020000005">
    <property type="protein sequence ID" value="KAJ4447334.1"/>
    <property type="molecule type" value="Genomic_DNA"/>
</dbReference>
<reference evidence="1 2" key="1">
    <citation type="journal article" date="2022" name="Allergy">
        <title>Genome assembly and annotation of Periplaneta americana reveal a comprehensive cockroach allergen profile.</title>
        <authorList>
            <person name="Wang L."/>
            <person name="Xiong Q."/>
            <person name="Saelim N."/>
            <person name="Wang L."/>
            <person name="Nong W."/>
            <person name="Wan A.T."/>
            <person name="Shi M."/>
            <person name="Liu X."/>
            <person name="Cao Q."/>
            <person name="Hui J.H.L."/>
            <person name="Sookrung N."/>
            <person name="Leung T.F."/>
            <person name="Tungtrongchitr A."/>
            <person name="Tsui S.K.W."/>
        </authorList>
    </citation>
    <scope>NUCLEOTIDE SEQUENCE [LARGE SCALE GENOMIC DNA]</scope>
    <source>
        <strain evidence="1">PWHHKU_190912</strain>
    </source>
</reference>
<sequence length="135" mass="14723">MTGLCEGGNESAFSLKAIYGLAEHVRKSIPAAINFAYKSRVENQHFGSVQRSAQGWDLALSGLRQDGPSVAISFTNVTRHICRIETITTLIKRTEYPSSSRPIGPMFPPKNEACVDTCVALAEDVTCKGYVVMKL</sequence>
<accession>A0ABQ8TP04</accession>
<comment type="caution">
    <text evidence="1">The sequence shown here is derived from an EMBL/GenBank/DDBJ whole genome shotgun (WGS) entry which is preliminary data.</text>
</comment>
<protein>
    <submittedName>
        <fullName evidence="1">Uncharacterized protein</fullName>
    </submittedName>
</protein>
<organism evidence="1 2">
    <name type="scientific">Periplaneta americana</name>
    <name type="common">American cockroach</name>
    <name type="synonym">Blatta americana</name>
    <dbReference type="NCBI Taxonomy" id="6978"/>
    <lineage>
        <taxon>Eukaryota</taxon>
        <taxon>Metazoa</taxon>
        <taxon>Ecdysozoa</taxon>
        <taxon>Arthropoda</taxon>
        <taxon>Hexapoda</taxon>
        <taxon>Insecta</taxon>
        <taxon>Pterygota</taxon>
        <taxon>Neoptera</taxon>
        <taxon>Polyneoptera</taxon>
        <taxon>Dictyoptera</taxon>
        <taxon>Blattodea</taxon>
        <taxon>Blattoidea</taxon>
        <taxon>Blattidae</taxon>
        <taxon>Blattinae</taxon>
        <taxon>Periplaneta</taxon>
    </lineage>
</organism>
<name>A0ABQ8TP04_PERAM</name>
<evidence type="ECO:0000313" key="2">
    <source>
        <dbReference type="Proteomes" id="UP001148838"/>
    </source>
</evidence>
<keyword evidence="2" id="KW-1185">Reference proteome</keyword>
<evidence type="ECO:0000313" key="1">
    <source>
        <dbReference type="EMBL" id="KAJ4447334.1"/>
    </source>
</evidence>
<gene>
    <name evidence="1" type="ORF">ANN_09338</name>
</gene>
<dbReference type="Proteomes" id="UP001148838">
    <property type="component" value="Unassembled WGS sequence"/>
</dbReference>